<dbReference type="EMBL" id="CM026426">
    <property type="protein sequence ID" value="KAG0573758.1"/>
    <property type="molecule type" value="Genomic_DNA"/>
</dbReference>
<dbReference type="Proteomes" id="UP000822688">
    <property type="component" value="Chromosome V"/>
</dbReference>
<organism evidence="2 3">
    <name type="scientific">Ceratodon purpureus</name>
    <name type="common">Fire moss</name>
    <name type="synonym">Dicranum purpureum</name>
    <dbReference type="NCBI Taxonomy" id="3225"/>
    <lineage>
        <taxon>Eukaryota</taxon>
        <taxon>Viridiplantae</taxon>
        <taxon>Streptophyta</taxon>
        <taxon>Embryophyta</taxon>
        <taxon>Bryophyta</taxon>
        <taxon>Bryophytina</taxon>
        <taxon>Bryopsida</taxon>
        <taxon>Dicranidae</taxon>
        <taxon>Pseudoditrichales</taxon>
        <taxon>Ditrichaceae</taxon>
        <taxon>Ceratodon</taxon>
    </lineage>
</organism>
<evidence type="ECO:0000313" key="3">
    <source>
        <dbReference type="Proteomes" id="UP000822688"/>
    </source>
</evidence>
<protein>
    <submittedName>
        <fullName evidence="2">Uncharacterized protein</fullName>
    </submittedName>
</protein>
<feature type="compositionally biased region" description="Low complexity" evidence="1">
    <location>
        <begin position="150"/>
        <end position="162"/>
    </location>
</feature>
<sequence>MVTDTEKNALMSPPIRPLVDQSKRLCKGVSGEAACVVSKSSAMEGVKKRVSIHVKPPASEGIGLEAIDIRMVSLPARMPDQGSEDSSSHEVMMLQVENESAEGQGKSSEAQAEFSKSTSERYNGDEVGRMKASIVDDEVARLKAKIEKMQQNSNLQQHSNLQGVVRRAPPFAEEQQKTGAVVKTKSVTNVHNGAKPPSSSTRNKTKSEKVRTRAYGPSEALETGSGSKKSRKKKV</sequence>
<evidence type="ECO:0000313" key="2">
    <source>
        <dbReference type="EMBL" id="KAG0573758.1"/>
    </source>
</evidence>
<reference evidence="2" key="1">
    <citation type="submission" date="2020-06" db="EMBL/GenBank/DDBJ databases">
        <title>WGS assembly of Ceratodon purpureus strain R40.</title>
        <authorList>
            <person name="Carey S.B."/>
            <person name="Jenkins J."/>
            <person name="Shu S."/>
            <person name="Lovell J.T."/>
            <person name="Sreedasyam A."/>
            <person name="Maumus F."/>
            <person name="Tiley G.P."/>
            <person name="Fernandez-Pozo N."/>
            <person name="Barry K."/>
            <person name="Chen C."/>
            <person name="Wang M."/>
            <person name="Lipzen A."/>
            <person name="Daum C."/>
            <person name="Saski C.A."/>
            <person name="Payton A.C."/>
            <person name="Mcbreen J.C."/>
            <person name="Conrad R.E."/>
            <person name="Kollar L.M."/>
            <person name="Olsson S."/>
            <person name="Huttunen S."/>
            <person name="Landis J.B."/>
            <person name="Wickett N.J."/>
            <person name="Johnson M.G."/>
            <person name="Rensing S.A."/>
            <person name="Grimwood J."/>
            <person name="Schmutz J."/>
            <person name="Mcdaniel S.F."/>
        </authorList>
    </citation>
    <scope>NUCLEOTIDE SEQUENCE</scope>
    <source>
        <strain evidence="2">R40</strain>
    </source>
</reference>
<comment type="caution">
    <text evidence="2">The sequence shown here is derived from an EMBL/GenBank/DDBJ whole genome shotgun (WGS) entry which is preliminary data.</text>
</comment>
<gene>
    <name evidence="2" type="ORF">KC19_VG207200</name>
</gene>
<accession>A0A8T0HTC9</accession>
<feature type="region of interest" description="Disordered" evidence="1">
    <location>
        <begin position="97"/>
        <end position="125"/>
    </location>
</feature>
<feature type="compositionally biased region" description="Polar residues" evidence="1">
    <location>
        <begin position="185"/>
        <end position="202"/>
    </location>
</feature>
<proteinExistence type="predicted"/>
<keyword evidence="3" id="KW-1185">Reference proteome</keyword>
<name>A0A8T0HTC9_CERPU</name>
<evidence type="ECO:0000256" key="1">
    <source>
        <dbReference type="SAM" id="MobiDB-lite"/>
    </source>
</evidence>
<feature type="region of interest" description="Disordered" evidence="1">
    <location>
        <begin position="149"/>
        <end position="235"/>
    </location>
</feature>
<feature type="compositionally biased region" description="Polar residues" evidence="1">
    <location>
        <begin position="105"/>
        <end position="117"/>
    </location>
</feature>
<dbReference type="AlphaFoldDB" id="A0A8T0HTC9"/>